<feature type="compositionally biased region" description="Acidic residues" evidence="1">
    <location>
        <begin position="1"/>
        <end position="19"/>
    </location>
</feature>
<feature type="region of interest" description="Disordered" evidence="1">
    <location>
        <begin position="721"/>
        <end position="748"/>
    </location>
</feature>
<dbReference type="EMBL" id="HBIC01027174">
    <property type="protein sequence ID" value="CAE0284745.1"/>
    <property type="molecule type" value="Transcribed_RNA"/>
</dbReference>
<evidence type="ECO:0000313" key="2">
    <source>
        <dbReference type="EMBL" id="CAE0284745.1"/>
    </source>
</evidence>
<dbReference type="AlphaFoldDB" id="A0A7S3H495"/>
<proteinExistence type="predicted"/>
<reference evidence="2" key="1">
    <citation type="submission" date="2021-01" db="EMBL/GenBank/DDBJ databases">
        <authorList>
            <person name="Corre E."/>
            <person name="Pelletier E."/>
            <person name="Niang G."/>
            <person name="Scheremetjew M."/>
            <person name="Finn R."/>
            <person name="Kale V."/>
            <person name="Holt S."/>
            <person name="Cochrane G."/>
            <person name="Meng A."/>
            <person name="Brown T."/>
            <person name="Cohen L."/>
        </authorList>
    </citation>
    <scope>NUCLEOTIDE SEQUENCE</scope>
    <source>
        <strain evidence="2">CCAP 955/1</strain>
    </source>
</reference>
<organism evidence="2">
    <name type="scientific">Spumella elongata</name>
    <dbReference type="NCBI Taxonomy" id="89044"/>
    <lineage>
        <taxon>Eukaryota</taxon>
        <taxon>Sar</taxon>
        <taxon>Stramenopiles</taxon>
        <taxon>Ochrophyta</taxon>
        <taxon>Chrysophyceae</taxon>
        <taxon>Chromulinales</taxon>
        <taxon>Chromulinaceae</taxon>
        <taxon>Spumella</taxon>
    </lineage>
</organism>
<accession>A0A7S3H495</accession>
<sequence>MHAYDSSDDECEEDDENDEMVLSVGEEPSGPKLYRRSGEKGEAPATINGRNSALVHFNDFLSTKKLPNFDQLSADQLCIESLWQEYGTYLSEFAKKKNKDDDFLSDGTALNALSYPKELARIKYPGHNVWQTQKTWVARIRIDIRNVVLRRCIELGIQTSKKSKPIGRDALLELNGVMLKISGAAEQRASITFRLAINMTFQAVGRGGECAYSSYKKSHWDSVYRAWCMTWYCQKTNAVKNMSFFCDAHRFEIDIFHSLCCYWILGADSSHVKHTDVDRDWIFPSLKSADNKGVATKISKHLKRMAALTQSVPRDVTAKSLRVGSVGEMLTSTGDVVVGTVRGGWGGQLAGVATILEYHMESDYTLSIGGKALAGWSDPKKPVFPPSCDAITATMSTEQVAHFHNFLRYLFNAVHFDIVNSPLHPLAFCMWASFVQYLPQFIALCGRDHVVMVTLETANRKFGYTLTQLRQWGELVNTDWKLRNVLNVEKATDLGPVVTKLQEEVINLQKHVKLLERTSAEQHQQSTQQLNRIEMLLTQFALPSSAQTSGAKRFRSAEVADATDTVATITTSALAVEVPAAQGSPLSPLMLVPPSPVYQFTTSHTLYDFYCVWYERGFDKVNIPARWECDDRRWKHKLEKAIDYTAIVLHKHEELKANMQQAPNVTSAEYSAWKQGFNAACVSLVAPVVKSVFDELNMAFRETPTISSLYNKFKLPRAGASTGTTGTGKAGASTAGESTAGARNTAKKTAKKVTVNKVVANKGGSSKAIATKPVFK</sequence>
<feature type="compositionally biased region" description="Low complexity" evidence="1">
    <location>
        <begin position="730"/>
        <end position="744"/>
    </location>
</feature>
<name>A0A7S3H495_9STRA</name>
<protein>
    <submittedName>
        <fullName evidence="2">Uncharacterized protein</fullName>
    </submittedName>
</protein>
<gene>
    <name evidence="2" type="ORF">SELO1098_LOCUS13586</name>
</gene>
<feature type="region of interest" description="Disordered" evidence="1">
    <location>
        <begin position="1"/>
        <end position="45"/>
    </location>
</feature>
<evidence type="ECO:0000256" key="1">
    <source>
        <dbReference type="SAM" id="MobiDB-lite"/>
    </source>
</evidence>